<evidence type="ECO:0000256" key="1">
    <source>
        <dbReference type="ARBA" id="ARBA00022729"/>
    </source>
</evidence>
<dbReference type="SUPFAM" id="SSF53955">
    <property type="entry name" value="Lysozyme-like"/>
    <property type="match status" value="1"/>
</dbReference>
<dbReference type="GO" id="GO:0004040">
    <property type="term" value="F:amidase activity"/>
    <property type="evidence" value="ECO:0007669"/>
    <property type="project" value="InterPro"/>
</dbReference>
<dbReference type="Pfam" id="PF24568">
    <property type="entry name" value="CC_PcsB"/>
    <property type="match status" value="1"/>
</dbReference>
<organism evidence="6">
    <name type="scientific">marine sediment metagenome</name>
    <dbReference type="NCBI Taxonomy" id="412755"/>
    <lineage>
        <taxon>unclassified sequences</taxon>
        <taxon>metagenomes</taxon>
        <taxon>ecological metagenomes</taxon>
    </lineage>
</organism>
<evidence type="ECO:0000256" key="3">
    <source>
        <dbReference type="SAM" id="Phobius"/>
    </source>
</evidence>
<dbReference type="InterPro" id="IPR002901">
    <property type="entry name" value="MGlyc_endo_b_GlcNAc-like_dom"/>
</dbReference>
<keyword evidence="3" id="KW-1133">Transmembrane helix</keyword>
<dbReference type="EMBL" id="LAZR01007661">
    <property type="protein sequence ID" value="KKM83807.1"/>
    <property type="molecule type" value="Genomic_DNA"/>
</dbReference>
<feature type="domain" description="Mannosyl-glycoprotein endo-beta-N-acetylglucosamidase-like" evidence="4">
    <location>
        <begin position="237"/>
        <end position="304"/>
    </location>
</feature>
<name>A0A0F9NRG8_9ZZZZ</name>
<comment type="caution">
    <text evidence="6">The sequence shown here is derived from an EMBL/GenBank/DDBJ whole genome shotgun (WGS) entry which is preliminary data.</text>
</comment>
<evidence type="ECO:0000259" key="5">
    <source>
        <dbReference type="Pfam" id="PF24568"/>
    </source>
</evidence>
<keyword evidence="1" id="KW-0732">Signal</keyword>
<dbReference type="Gene3D" id="6.10.250.3150">
    <property type="match status" value="1"/>
</dbReference>
<feature type="coiled-coil region" evidence="2">
    <location>
        <begin position="46"/>
        <end position="87"/>
    </location>
</feature>
<feature type="transmembrane region" description="Helical" evidence="3">
    <location>
        <begin position="19"/>
        <end position="37"/>
    </location>
</feature>
<protein>
    <submittedName>
        <fullName evidence="6">Uncharacterized protein</fullName>
    </submittedName>
</protein>
<dbReference type="Pfam" id="PF01832">
    <property type="entry name" value="Glucosaminidase"/>
    <property type="match status" value="1"/>
</dbReference>
<feature type="domain" description="Peptidoglycan hydrolase PcsB coiled-coil" evidence="5">
    <location>
        <begin position="99"/>
        <end position="158"/>
    </location>
</feature>
<evidence type="ECO:0000259" key="4">
    <source>
        <dbReference type="Pfam" id="PF01832"/>
    </source>
</evidence>
<evidence type="ECO:0000256" key="2">
    <source>
        <dbReference type="SAM" id="Coils"/>
    </source>
</evidence>
<reference evidence="6" key="1">
    <citation type="journal article" date="2015" name="Nature">
        <title>Complex archaea that bridge the gap between prokaryotes and eukaryotes.</title>
        <authorList>
            <person name="Spang A."/>
            <person name="Saw J.H."/>
            <person name="Jorgensen S.L."/>
            <person name="Zaremba-Niedzwiedzka K."/>
            <person name="Martijn J."/>
            <person name="Lind A.E."/>
            <person name="van Eijk R."/>
            <person name="Schleper C."/>
            <person name="Guy L."/>
            <person name="Ettema T.J."/>
        </authorList>
    </citation>
    <scope>NUCLEOTIDE SEQUENCE</scope>
</reference>
<evidence type="ECO:0000313" key="6">
    <source>
        <dbReference type="EMBL" id="KKM83807.1"/>
    </source>
</evidence>
<dbReference type="InterPro" id="IPR057309">
    <property type="entry name" value="PcsB_CC"/>
</dbReference>
<accession>A0A0F9NRG8</accession>
<gene>
    <name evidence="6" type="ORF">LCGC14_1305610</name>
</gene>
<keyword evidence="2" id="KW-0175">Coiled coil</keyword>
<keyword evidence="3" id="KW-0472">Membrane</keyword>
<dbReference type="Gene3D" id="1.10.530.10">
    <property type="match status" value="1"/>
</dbReference>
<sequence>MLCSLLCYNKPLMNYFTRIYSLAIAVFIAFAFVLPLAKVAALPINKQDIVDDLIRLKARNSRLQNELSQLDSRLTNVDANLRILNDKIIDTEFNLNREIKILSQRAKAVYKDNHHQTSIKLILESKSFYELITNLDFFGFILKQDQKLVKQSKINRSKLIDLKRSFLNKRQKIVTLKRAKERAGKQFRVVTIGLRKRLKIATKKERQQATKGLDAARFYNSYLALKQSPMRGLGVTFVTAGRQYKVNPEIVIAIAGVESGFGKHCANSFNAWGRKSKGGGYRGYSSWKESVINQTSYLRERYYNSGLTSLQGIGSKYAPGNGSWPGKVSHFLGDVRAYRRKGI</sequence>
<dbReference type="AlphaFoldDB" id="A0A0F9NRG8"/>
<dbReference type="InterPro" id="IPR023346">
    <property type="entry name" value="Lysozyme-like_dom_sf"/>
</dbReference>
<proteinExistence type="predicted"/>
<keyword evidence="3" id="KW-0812">Transmembrane</keyword>